<proteinExistence type="inferred from homology"/>
<keyword evidence="6" id="KW-1185">Reference proteome</keyword>
<evidence type="ECO:0000256" key="2">
    <source>
        <dbReference type="ARBA" id="ARBA00022801"/>
    </source>
</evidence>
<feature type="domain" description="Serine hydrolase" evidence="4">
    <location>
        <begin position="25"/>
        <end position="262"/>
    </location>
</feature>
<dbReference type="Proteomes" id="UP001345013">
    <property type="component" value="Unassembled WGS sequence"/>
</dbReference>
<evidence type="ECO:0000313" key="5">
    <source>
        <dbReference type="EMBL" id="KAK5075870.1"/>
    </source>
</evidence>
<evidence type="ECO:0000256" key="1">
    <source>
        <dbReference type="ARBA" id="ARBA00005863"/>
    </source>
</evidence>
<evidence type="ECO:0000259" key="4">
    <source>
        <dbReference type="Pfam" id="PF03959"/>
    </source>
</evidence>
<dbReference type="InterPro" id="IPR050593">
    <property type="entry name" value="LovG"/>
</dbReference>
<dbReference type="SUPFAM" id="SSF53474">
    <property type="entry name" value="alpha/beta-Hydrolases"/>
    <property type="match status" value="1"/>
</dbReference>
<comment type="caution">
    <text evidence="5">The sequence shown here is derived from an EMBL/GenBank/DDBJ whole genome shotgun (WGS) entry which is preliminary data.</text>
</comment>
<gene>
    <name evidence="5" type="ORF">LTR24_009811</name>
</gene>
<organism evidence="5 6">
    <name type="scientific">Lithohypha guttulata</name>
    <dbReference type="NCBI Taxonomy" id="1690604"/>
    <lineage>
        <taxon>Eukaryota</taxon>
        <taxon>Fungi</taxon>
        <taxon>Dikarya</taxon>
        <taxon>Ascomycota</taxon>
        <taxon>Pezizomycotina</taxon>
        <taxon>Eurotiomycetes</taxon>
        <taxon>Chaetothyriomycetidae</taxon>
        <taxon>Chaetothyriales</taxon>
        <taxon>Trichomeriaceae</taxon>
        <taxon>Lithohypha</taxon>
    </lineage>
</organism>
<dbReference type="InterPro" id="IPR029058">
    <property type="entry name" value="AB_hydrolase_fold"/>
</dbReference>
<dbReference type="Pfam" id="PF03959">
    <property type="entry name" value="FSH1"/>
    <property type="match status" value="1"/>
</dbReference>
<evidence type="ECO:0000256" key="3">
    <source>
        <dbReference type="SAM" id="MobiDB-lite"/>
    </source>
</evidence>
<name>A0ABR0JVY0_9EURO</name>
<dbReference type="PANTHER" id="PTHR48070">
    <property type="entry name" value="ESTERASE OVCA2"/>
    <property type="match status" value="1"/>
</dbReference>
<keyword evidence="2" id="KW-0378">Hydrolase</keyword>
<accession>A0ABR0JVY0</accession>
<dbReference type="Gene3D" id="3.40.50.1820">
    <property type="entry name" value="alpha/beta hydrolase"/>
    <property type="match status" value="1"/>
</dbReference>
<sequence>MSTLSAPPNPSRPTTPDQTTTLPLPRILCLHGGGVNATIFRAQMRAFLTHPALSTRFRFVFVEAPFFCDEGVGVHPVYSDWGPFRRWSRWLETHPEIDAAACMHEVLYAVEAGMRGDEGVGEWVGVLGFSQGAKVACSLLLKQQLELDEAAGTETRTVDAALPLGKFRFGVILAGRAPLLALNDEMEGLEFLQSAAGLPGEADMDAIYESPEYKLRLPTLHVHGLRDAGLELHRRCVEDYCAPGTATVVEWDGPHRIPIKRVDVGRVVEAITDMANEYGV</sequence>
<dbReference type="InterPro" id="IPR005645">
    <property type="entry name" value="FSH-like_dom"/>
</dbReference>
<evidence type="ECO:0000313" key="6">
    <source>
        <dbReference type="Proteomes" id="UP001345013"/>
    </source>
</evidence>
<reference evidence="5 6" key="1">
    <citation type="submission" date="2023-08" db="EMBL/GenBank/DDBJ databases">
        <title>Black Yeasts Isolated from many extreme environments.</title>
        <authorList>
            <person name="Coleine C."/>
            <person name="Stajich J.E."/>
            <person name="Selbmann L."/>
        </authorList>
    </citation>
    <scope>NUCLEOTIDE SEQUENCE [LARGE SCALE GENOMIC DNA]</scope>
    <source>
        <strain evidence="5 6">CCFEE 5885</strain>
    </source>
</reference>
<dbReference type="PANTHER" id="PTHR48070:SF3">
    <property type="entry name" value="ESTERASE DBAE-RELATED"/>
    <property type="match status" value="1"/>
</dbReference>
<feature type="region of interest" description="Disordered" evidence="3">
    <location>
        <begin position="1"/>
        <end position="21"/>
    </location>
</feature>
<comment type="similarity">
    <text evidence="1">Belongs to the LovG family.</text>
</comment>
<protein>
    <recommendedName>
        <fullName evidence="4">Serine hydrolase domain-containing protein</fullName>
    </recommendedName>
</protein>
<dbReference type="EMBL" id="JAVRRG010000238">
    <property type="protein sequence ID" value="KAK5075870.1"/>
    <property type="molecule type" value="Genomic_DNA"/>
</dbReference>